<dbReference type="PROSITE" id="PS50884">
    <property type="entry name" value="ZF_DOF_2"/>
    <property type="match status" value="1"/>
</dbReference>
<gene>
    <name evidence="11" type="ORF">CITCOLO1_LOCUS14910</name>
</gene>
<evidence type="ECO:0000313" key="12">
    <source>
        <dbReference type="Proteomes" id="UP001642487"/>
    </source>
</evidence>
<dbReference type="PANTHER" id="PTHR31089:SF47">
    <property type="entry name" value="DOF-TYPE DOMAIN-CONTAINING PROTEIN"/>
    <property type="match status" value="1"/>
</dbReference>
<evidence type="ECO:0000256" key="9">
    <source>
        <dbReference type="SAM" id="MobiDB-lite"/>
    </source>
</evidence>
<accession>A0ABP0YWD9</accession>
<feature type="compositionally biased region" description="Polar residues" evidence="9">
    <location>
        <begin position="262"/>
        <end position="273"/>
    </location>
</feature>
<keyword evidence="12" id="KW-1185">Reference proteome</keyword>
<dbReference type="Proteomes" id="UP001642487">
    <property type="component" value="Chromosome 5"/>
</dbReference>
<evidence type="ECO:0000256" key="2">
    <source>
        <dbReference type="ARBA" id="ARBA00022771"/>
    </source>
</evidence>
<dbReference type="PROSITE" id="PS01361">
    <property type="entry name" value="ZF_DOF_1"/>
    <property type="match status" value="1"/>
</dbReference>
<reference evidence="11 12" key="1">
    <citation type="submission" date="2024-03" db="EMBL/GenBank/DDBJ databases">
        <authorList>
            <person name="Gkanogiannis A."/>
            <person name="Becerra Lopez-Lavalle L."/>
        </authorList>
    </citation>
    <scope>NUCLEOTIDE SEQUENCE [LARGE SCALE GENOMIC DNA]</scope>
</reference>
<evidence type="ECO:0000256" key="1">
    <source>
        <dbReference type="ARBA" id="ARBA00022723"/>
    </source>
</evidence>
<evidence type="ECO:0000313" key="11">
    <source>
        <dbReference type="EMBL" id="CAK9322747.1"/>
    </source>
</evidence>
<dbReference type="InterPro" id="IPR003851">
    <property type="entry name" value="Znf_Dof"/>
</dbReference>
<name>A0ABP0YWD9_9ROSI</name>
<feature type="compositionally biased region" description="Polar residues" evidence="9">
    <location>
        <begin position="77"/>
        <end position="86"/>
    </location>
</feature>
<feature type="region of interest" description="Disordered" evidence="9">
    <location>
        <begin position="190"/>
        <end position="216"/>
    </location>
</feature>
<dbReference type="PANTHER" id="PTHR31089">
    <property type="entry name" value="CYCLIC DOF FACTOR 2"/>
    <property type="match status" value="1"/>
</dbReference>
<feature type="domain" description="Dof-type" evidence="10">
    <location>
        <begin position="116"/>
        <end position="170"/>
    </location>
</feature>
<keyword evidence="1" id="KW-0479">Metal-binding</keyword>
<sequence length="508" mass="54785">MTTSTTEDVISAPHFKDLAIKLFGRTIPLPESQISTAPLENPDACNNLKKAEQSVLGAEDSCPSERSSVLVGDNEENQASNVTSNKGELELPLKEEQADCNGTDQERVFKKPDKIIPCPRCNSLETKFCYFNNYNVNQPRHFCKNCQRYWTAGGTMRNVPIGAGRRRNKQLASQYRQIIVSSEGVATTRLETSDTTNQHQLLSGVESPPTLRPSTGNSTVLKFGPEAPLCESMETVLSLGDQRRSIEIGSAYCGDSPEEPSSCGSSMTTTSIRGNELPKTIVERPEAVRLSNSSSDIAASNTVHCYPVPQLVFPLNQGSNGLISSAMAQVSDSTSVANTSSHPNPPVQWLPATMLAVPGFCTPSLPLQFVPASCWGCTPVWTATGSGNLTVVPSDVCASQTPPTAIGSCTTSSSPTLGKHLRDANSLTEDEKSEKCVVVPKTLRVDNPSEASRSPMWTTFGIRPYPKETISRGSVFETSETTNADSKGHFRDAPHILEAKTGSFYSLL</sequence>
<evidence type="ECO:0000256" key="5">
    <source>
        <dbReference type="ARBA" id="ARBA00023125"/>
    </source>
</evidence>
<dbReference type="InterPro" id="IPR045174">
    <property type="entry name" value="Dof"/>
</dbReference>
<proteinExistence type="predicted"/>
<feature type="compositionally biased region" description="Polar residues" evidence="9">
    <location>
        <begin position="190"/>
        <end position="201"/>
    </location>
</feature>
<keyword evidence="5 8" id="KW-0238">DNA-binding</keyword>
<protein>
    <recommendedName>
        <fullName evidence="10">Dof-type domain-containing protein</fullName>
    </recommendedName>
</protein>
<keyword evidence="4" id="KW-0805">Transcription regulation</keyword>
<evidence type="ECO:0000259" key="10">
    <source>
        <dbReference type="PROSITE" id="PS50884"/>
    </source>
</evidence>
<feature type="region of interest" description="Disordered" evidence="9">
    <location>
        <begin position="253"/>
        <end position="277"/>
    </location>
</feature>
<feature type="region of interest" description="Disordered" evidence="9">
    <location>
        <begin position="60"/>
        <end position="88"/>
    </location>
</feature>
<dbReference type="Pfam" id="PF02701">
    <property type="entry name" value="Zn_ribbon_Dof"/>
    <property type="match status" value="1"/>
</dbReference>
<evidence type="ECO:0000256" key="4">
    <source>
        <dbReference type="ARBA" id="ARBA00023015"/>
    </source>
</evidence>
<keyword evidence="2 8" id="KW-0863">Zinc-finger</keyword>
<organism evidence="11 12">
    <name type="scientific">Citrullus colocynthis</name>
    <name type="common">colocynth</name>
    <dbReference type="NCBI Taxonomy" id="252529"/>
    <lineage>
        <taxon>Eukaryota</taxon>
        <taxon>Viridiplantae</taxon>
        <taxon>Streptophyta</taxon>
        <taxon>Embryophyta</taxon>
        <taxon>Tracheophyta</taxon>
        <taxon>Spermatophyta</taxon>
        <taxon>Magnoliopsida</taxon>
        <taxon>eudicotyledons</taxon>
        <taxon>Gunneridae</taxon>
        <taxon>Pentapetalae</taxon>
        <taxon>rosids</taxon>
        <taxon>fabids</taxon>
        <taxon>Cucurbitales</taxon>
        <taxon>Cucurbitaceae</taxon>
        <taxon>Benincaseae</taxon>
        <taxon>Citrullus</taxon>
    </lineage>
</organism>
<keyword evidence="6" id="KW-0804">Transcription</keyword>
<comment type="subcellular location">
    <subcellularLocation>
        <location evidence="8">Nucleus</location>
    </subcellularLocation>
</comment>
<dbReference type="EMBL" id="OZ021739">
    <property type="protein sequence ID" value="CAK9322747.1"/>
    <property type="molecule type" value="Genomic_DNA"/>
</dbReference>
<evidence type="ECO:0000256" key="7">
    <source>
        <dbReference type="ARBA" id="ARBA00023242"/>
    </source>
</evidence>
<evidence type="ECO:0000256" key="6">
    <source>
        <dbReference type="ARBA" id="ARBA00023163"/>
    </source>
</evidence>
<evidence type="ECO:0000256" key="8">
    <source>
        <dbReference type="PROSITE-ProRule" id="PRU00071"/>
    </source>
</evidence>
<keyword evidence="3" id="KW-0862">Zinc</keyword>
<keyword evidence="7 8" id="KW-0539">Nucleus</keyword>
<evidence type="ECO:0000256" key="3">
    <source>
        <dbReference type="ARBA" id="ARBA00022833"/>
    </source>
</evidence>